<feature type="domain" description="tRNA-guanine(15) transglycosylase-like" evidence="6">
    <location>
        <begin position="24"/>
        <end position="390"/>
    </location>
</feature>
<proteinExistence type="inferred from homology"/>
<evidence type="ECO:0000259" key="6">
    <source>
        <dbReference type="Pfam" id="PF01702"/>
    </source>
</evidence>
<evidence type="ECO:0000256" key="2">
    <source>
        <dbReference type="ARBA" id="ARBA00022694"/>
    </source>
</evidence>
<comment type="function">
    <text evidence="5">Non-catalytic subunit of the queuine tRNA-ribosyltransferase (TGT) that catalyzes the base-exchange of a guanine (G) residue with queuine (Q) at position 34 (anticodon wobble position) in tRNAs with GU(N) anticodons (tRNA-Asp, -Asn, -His and -Tyr), resulting in the hypermodified nucleoside queuosine (7-(((4,5-cis-dihydroxy-2-cyclopenten-1-yl)amino)methyl)-7-deazaguanosine).</text>
</comment>
<dbReference type="SUPFAM" id="SSF51713">
    <property type="entry name" value="tRNA-guanine transglycosylase"/>
    <property type="match status" value="1"/>
</dbReference>
<keyword evidence="3 5" id="KW-0479">Metal-binding</keyword>
<reference evidence="7" key="1">
    <citation type="submission" date="2021-12" db="EMBL/GenBank/DDBJ databases">
        <authorList>
            <person name="King R."/>
        </authorList>
    </citation>
    <scope>NUCLEOTIDE SEQUENCE</scope>
</reference>
<comment type="cofactor">
    <cofactor evidence="5">
        <name>Zn(2+)</name>
        <dbReference type="ChEBI" id="CHEBI:29105"/>
    </cofactor>
    <text evidence="5">Binds 1 zinc ion per subunit.</text>
</comment>
<keyword evidence="1 5" id="KW-0963">Cytoplasm</keyword>
<evidence type="ECO:0000256" key="1">
    <source>
        <dbReference type="ARBA" id="ARBA00022490"/>
    </source>
</evidence>
<evidence type="ECO:0000256" key="5">
    <source>
        <dbReference type="HAMAP-Rule" id="MF_03043"/>
    </source>
</evidence>
<dbReference type="Proteomes" id="UP001153292">
    <property type="component" value="Chromosome 4"/>
</dbReference>
<feature type="binding site" evidence="5">
    <location>
        <position position="357"/>
    </location>
    <ligand>
        <name>Zn(2+)</name>
        <dbReference type="ChEBI" id="CHEBI:29105"/>
    </ligand>
</feature>
<comment type="similarity">
    <text evidence="5">Belongs to the queuine tRNA-ribosyltransferase family. QTRT2 subfamily.</text>
</comment>
<dbReference type="Pfam" id="PF01702">
    <property type="entry name" value="TGT"/>
    <property type="match status" value="1"/>
</dbReference>
<evidence type="ECO:0000313" key="7">
    <source>
        <dbReference type="EMBL" id="CAH0405484.1"/>
    </source>
</evidence>
<dbReference type="InterPro" id="IPR036511">
    <property type="entry name" value="TGT-like_sf"/>
</dbReference>
<name>A0ABN8BE53_CHISP</name>
<dbReference type="NCBIfam" id="TIGR00449">
    <property type="entry name" value="tgt_general"/>
    <property type="match status" value="1"/>
</dbReference>
<dbReference type="HAMAP" id="MF_03043">
    <property type="entry name" value="QTRT2"/>
    <property type="match status" value="1"/>
</dbReference>
<sequence length="428" mass="47974">MRFVIKHAGYGSERVSTLSGFGKVKTASIETPTAALLTQGGSVVHLTVDVLAKVFSNPQLLWVPLSNSARLEAGVRAQGEGVAKFSGLQNHITCATLQNVSEITPSGHFETNLVPMWTKNGKKMISADKYMDIMEIYKPDILLAIADDHITLKEGNKRVSKAVERSCSLLDTCVNRYLNSTQLKDCSLIGVITGTGIKEKCEHCIKHILKHKEHLSGVALSGMTDGSEESLRIPIDKFEEILKRICESVPSDLVKFIEGCWSPDIIMKAIQYGWDVFDGSYPTKLTNAGYALKLNFDSHRISDELCILDLNNDRYKEDFRAVLEGCECLACRKHTRAYIQHLLNTKEMLSTVLLSIHNLHHFDQMFVHARRHIASGTFEVYKEHIIKQYETYKQQVLIENDIGKDCESVKTTKKIRVSDDITENVVSA</sequence>
<protein>
    <recommendedName>
        <fullName evidence="5">Queuine tRNA-ribosyltransferase accessory subunit 2</fullName>
    </recommendedName>
    <alternativeName>
        <fullName evidence="5">Queuine tRNA-ribosyltransferase domain-containing protein 1</fullName>
    </alternativeName>
</protein>
<dbReference type="EMBL" id="OU963897">
    <property type="protein sequence ID" value="CAH0405484.1"/>
    <property type="molecule type" value="Genomic_DNA"/>
</dbReference>
<dbReference type="PANTHER" id="PTHR46064">
    <property type="entry name" value="QUEUINE TRNA-RIBOSYLTRANSFERASE ACCESSORY SUBUNIT 2"/>
    <property type="match status" value="1"/>
</dbReference>
<evidence type="ECO:0000256" key="4">
    <source>
        <dbReference type="ARBA" id="ARBA00022833"/>
    </source>
</evidence>
<keyword evidence="4 5" id="KW-0862">Zinc</keyword>
<feature type="binding site" evidence="5">
    <location>
        <position position="331"/>
    </location>
    <ligand>
        <name>Zn(2+)</name>
        <dbReference type="ChEBI" id="CHEBI:29105"/>
    </ligand>
</feature>
<accession>A0ABN8BE53</accession>
<organism evidence="7 8">
    <name type="scientific">Chilo suppressalis</name>
    <name type="common">Asiatic rice borer moth</name>
    <dbReference type="NCBI Taxonomy" id="168631"/>
    <lineage>
        <taxon>Eukaryota</taxon>
        <taxon>Metazoa</taxon>
        <taxon>Ecdysozoa</taxon>
        <taxon>Arthropoda</taxon>
        <taxon>Hexapoda</taxon>
        <taxon>Insecta</taxon>
        <taxon>Pterygota</taxon>
        <taxon>Neoptera</taxon>
        <taxon>Endopterygota</taxon>
        <taxon>Lepidoptera</taxon>
        <taxon>Glossata</taxon>
        <taxon>Ditrysia</taxon>
        <taxon>Pyraloidea</taxon>
        <taxon>Crambidae</taxon>
        <taxon>Crambinae</taxon>
        <taxon>Chilo</taxon>
    </lineage>
</organism>
<feature type="binding site" evidence="5">
    <location>
        <position position="328"/>
    </location>
    <ligand>
        <name>Zn(2+)</name>
        <dbReference type="ChEBI" id="CHEBI:29105"/>
    </ligand>
</feature>
<keyword evidence="2 5" id="KW-0819">tRNA processing</keyword>
<comment type="subunit">
    <text evidence="5">Heterodimer of a catalytic subunit and an accessory subunit.</text>
</comment>
<evidence type="ECO:0000256" key="3">
    <source>
        <dbReference type="ARBA" id="ARBA00022723"/>
    </source>
</evidence>
<dbReference type="InterPro" id="IPR002616">
    <property type="entry name" value="tRNA_ribo_trans-like"/>
</dbReference>
<keyword evidence="8" id="KW-1185">Reference proteome</keyword>
<dbReference type="Gene3D" id="3.20.20.105">
    <property type="entry name" value="Queuine tRNA-ribosyltransferase-like"/>
    <property type="match status" value="1"/>
</dbReference>
<feature type="binding site" evidence="5">
    <location>
        <position position="326"/>
    </location>
    <ligand>
        <name>Zn(2+)</name>
        <dbReference type="ChEBI" id="CHEBI:29105"/>
    </ligand>
</feature>
<dbReference type="PANTHER" id="PTHR46064:SF1">
    <property type="entry name" value="QUEUINE TRNA-RIBOSYLTRANSFERASE ACCESSORY SUBUNIT 2"/>
    <property type="match status" value="1"/>
</dbReference>
<evidence type="ECO:0000313" key="8">
    <source>
        <dbReference type="Proteomes" id="UP001153292"/>
    </source>
</evidence>
<dbReference type="InterPro" id="IPR050852">
    <property type="entry name" value="Queuine_tRNA-ribosyltrfase"/>
</dbReference>
<dbReference type="InterPro" id="IPR028592">
    <property type="entry name" value="QTRTD1"/>
</dbReference>
<comment type="subcellular location">
    <subcellularLocation>
        <location evidence="5">Cytoplasm</location>
    </subcellularLocation>
</comment>
<gene>
    <name evidence="7" type="ORF">CHILSU_LOCUS8849</name>
</gene>